<dbReference type="OrthoDB" id="5292736at2"/>
<protein>
    <submittedName>
        <fullName evidence="3">Malonyl-CoA decarboxylase</fullName>
    </submittedName>
</protein>
<evidence type="ECO:0000259" key="2">
    <source>
        <dbReference type="Pfam" id="PF17408"/>
    </source>
</evidence>
<dbReference type="InterPro" id="IPR042303">
    <property type="entry name" value="Malonyl_CoA_deC_C_sf"/>
</dbReference>
<dbReference type="AlphaFoldDB" id="A0A5C7ETL4"/>
<dbReference type="InterPro" id="IPR038351">
    <property type="entry name" value="MCD_N_sf"/>
</dbReference>
<dbReference type="InterPro" id="IPR007956">
    <property type="entry name" value="Malonyl_CoA_deC_C"/>
</dbReference>
<organism evidence="3 4">
    <name type="scientific">Pelomicrobium methylotrophicum</name>
    <dbReference type="NCBI Taxonomy" id="2602750"/>
    <lineage>
        <taxon>Bacteria</taxon>
        <taxon>Pseudomonadati</taxon>
        <taxon>Pseudomonadota</taxon>
        <taxon>Hydrogenophilia</taxon>
        <taxon>Hydrogenophilia incertae sedis</taxon>
        <taxon>Pelomicrobium</taxon>
    </lineage>
</organism>
<dbReference type="Pfam" id="PF05292">
    <property type="entry name" value="MCD"/>
    <property type="match status" value="1"/>
</dbReference>
<evidence type="ECO:0000313" key="3">
    <source>
        <dbReference type="EMBL" id="TXF12043.1"/>
    </source>
</evidence>
<dbReference type="Proteomes" id="UP000321201">
    <property type="component" value="Unassembled WGS sequence"/>
</dbReference>
<gene>
    <name evidence="3" type="ORF">FR698_07275</name>
</gene>
<dbReference type="PANTHER" id="PTHR28641:SF1">
    <property type="entry name" value="MALONYL-COA DECARBOXYLASE, MITOCHONDRIAL"/>
    <property type="match status" value="1"/>
</dbReference>
<feature type="domain" description="Malonyl-CoA decarboxylase N-terminal" evidence="2">
    <location>
        <begin position="95"/>
        <end position="181"/>
    </location>
</feature>
<dbReference type="Gene3D" id="1.20.140.90">
    <property type="entry name" value="Malonyl-CoA decarboxylase, oligemerization domain"/>
    <property type="match status" value="1"/>
</dbReference>
<dbReference type="Gene3D" id="3.40.630.150">
    <property type="entry name" value="Malonyl-CoA decarboxylase, catalytic domain"/>
    <property type="match status" value="1"/>
</dbReference>
<dbReference type="GO" id="GO:0006633">
    <property type="term" value="P:fatty acid biosynthetic process"/>
    <property type="evidence" value="ECO:0007669"/>
    <property type="project" value="InterPro"/>
</dbReference>
<proteinExistence type="predicted"/>
<dbReference type="InParanoid" id="A0A5C7ETL4"/>
<dbReference type="PANTHER" id="PTHR28641">
    <property type="match status" value="1"/>
</dbReference>
<dbReference type="RefSeq" id="WP_147799536.1">
    <property type="nucleotide sequence ID" value="NZ_VPFL01000008.1"/>
</dbReference>
<dbReference type="InterPro" id="IPR035372">
    <property type="entry name" value="MCD_N"/>
</dbReference>
<dbReference type="GO" id="GO:0050080">
    <property type="term" value="F:malonyl-CoA decarboxylase activity"/>
    <property type="evidence" value="ECO:0007669"/>
    <property type="project" value="InterPro"/>
</dbReference>
<keyword evidence="4" id="KW-1185">Reference proteome</keyword>
<feature type="domain" description="Malonyl-CoA decarboxylase C-terminal" evidence="1">
    <location>
        <begin position="184"/>
        <end position="441"/>
    </location>
</feature>
<accession>A0A5C7ETL4</accession>
<evidence type="ECO:0000313" key="4">
    <source>
        <dbReference type="Proteomes" id="UP000321201"/>
    </source>
</evidence>
<reference evidence="3 4" key="1">
    <citation type="submission" date="2019-08" db="EMBL/GenBank/DDBJ databases">
        <title>Pelomicrobium methylotrophicum gen. nov., sp. nov. a moderately thermophilic, facultatively anaerobic, lithoautotrophic and methylotrophic bacterium isolated from a terrestrial mud volcano.</title>
        <authorList>
            <person name="Slobodkina G.B."/>
            <person name="Merkel A.Y."/>
            <person name="Slobodkin A.I."/>
        </authorList>
    </citation>
    <scope>NUCLEOTIDE SEQUENCE [LARGE SCALE GENOMIC DNA]</scope>
    <source>
        <strain evidence="3 4">SM250</strain>
    </source>
</reference>
<dbReference type="Pfam" id="PF17408">
    <property type="entry name" value="MCD_N"/>
    <property type="match status" value="1"/>
</dbReference>
<evidence type="ECO:0000259" key="1">
    <source>
        <dbReference type="Pfam" id="PF05292"/>
    </source>
</evidence>
<dbReference type="InterPro" id="IPR038917">
    <property type="entry name" value="Malonyl_CoA_deC"/>
</dbReference>
<name>A0A5C7ETL4_9PROT</name>
<comment type="caution">
    <text evidence="3">The sequence shown here is derived from an EMBL/GenBank/DDBJ whole genome shotgun (WGS) entry which is preliminary data.</text>
</comment>
<sequence length="474" mass="53110">MENVEREGLIARGLKGLRKLWRGVVQSAQGGAQPESVTHLSARQLSQIRHTLNECVQEVGGQVSARARAAELGEIYLGLPDPGRREFLLLVAREFGPDFAAVDAAVDAYRRASDGSRALAAARLAEALRPPRLRIFTQFNALPQGVKFLVDLRADVLRMMRDTPELAILDRELEGLLASWFDVGFLELRRITWESPAVLLEKLFAYEAVHEIRSWSDLRHRLDADRRCYAFFHPQMPDEPLIFVEVALVRRIADSIQALLDERAPVGDPRKADTAVFYSISNTQRGLRGVSFGHFLLKRVIDDLREELPNLKTFVTLSPVPLFRRWLQAKLEGSEPLLTAAESKRLLEASGTADPEGGLRQLLSGDDWIYSAPVRDALQAPLIRLCARYLLEAKEGGRPLDPVARFHLGNGARLERINWLADTSPKGMRQSLGVMVNYLYDLKDIEDNHERYARSGEVVVSGAVKSLLKQGRSV</sequence>
<dbReference type="EMBL" id="VPFL01000008">
    <property type="protein sequence ID" value="TXF12043.1"/>
    <property type="molecule type" value="Genomic_DNA"/>
</dbReference>